<dbReference type="InterPro" id="IPR014721">
    <property type="entry name" value="Ribsml_uS5_D2-typ_fold_subgr"/>
</dbReference>
<gene>
    <name evidence="5 7" type="primary">rpsI</name>
    <name evidence="7" type="ORF">OLMES_4717</name>
</gene>
<dbReference type="Gene3D" id="3.30.230.10">
    <property type="match status" value="1"/>
</dbReference>
<dbReference type="HAMAP" id="MF_00532_B">
    <property type="entry name" value="Ribosomal_uS9_B"/>
    <property type="match status" value="1"/>
</dbReference>
<evidence type="ECO:0000256" key="5">
    <source>
        <dbReference type="HAMAP-Rule" id="MF_00532"/>
    </source>
</evidence>
<dbReference type="GO" id="GO:0006412">
    <property type="term" value="P:translation"/>
    <property type="evidence" value="ECO:0007669"/>
    <property type="project" value="UniProtKB-UniRule"/>
</dbReference>
<dbReference type="Pfam" id="PF00380">
    <property type="entry name" value="Ribosomal_S9"/>
    <property type="match status" value="1"/>
</dbReference>
<accession>A0A1Y0IE40</accession>
<evidence type="ECO:0000256" key="4">
    <source>
        <dbReference type="ARBA" id="ARBA00035259"/>
    </source>
</evidence>
<proteinExistence type="inferred from homology"/>
<dbReference type="AlphaFoldDB" id="A0A1Y0IE40"/>
<name>A0A1Y0IE40_9GAMM</name>
<dbReference type="PANTHER" id="PTHR21569">
    <property type="entry name" value="RIBOSOMAL PROTEIN S9"/>
    <property type="match status" value="1"/>
</dbReference>
<dbReference type="GO" id="GO:0003723">
    <property type="term" value="F:RNA binding"/>
    <property type="evidence" value="ECO:0007669"/>
    <property type="project" value="TreeGrafter"/>
</dbReference>
<dbReference type="InterPro" id="IPR023035">
    <property type="entry name" value="Ribosomal_uS9_bac/plastid"/>
</dbReference>
<dbReference type="GO" id="GO:0022627">
    <property type="term" value="C:cytosolic small ribosomal subunit"/>
    <property type="evidence" value="ECO:0007669"/>
    <property type="project" value="TreeGrafter"/>
</dbReference>
<dbReference type="InterPro" id="IPR020568">
    <property type="entry name" value="Ribosomal_Su5_D2-typ_SF"/>
</dbReference>
<dbReference type="FunFam" id="3.30.230.10:FF:000001">
    <property type="entry name" value="30S ribosomal protein S9"/>
    <property type="match status" value="1"/>
</dbReference>
<dbReference type="NCBIfam" id="NF001099">
    <property type="entry name" value="PRK00132.1"/>
    <property type="match status" value="1"/>
</dbReference>
<dbReference type="Proteomes" id="UP000196027">
    <property type="component" value="Chromosome"/>
</dbReference>
<dbReference type="RefSeq" id="WP_087463458.1">
    <property type="nucleotide sequence ID" value="NZ_CP021425.1"/>
</dbReference>
<evidence type="ECO:0000313" key="7">
    <source>
        <dbReference type="EMBL" id="ARU58711.1"/>
    </source>
</evidence>
<dbReference type="InterPro" id="IPR000754">
    <property type="entry name" value="Ribosomal_uS9"/>
</dbReference>
<protein>
    <recommendedName>
        <fullName evidence="4 5">Small ribosomal subunit protein uS9</fullName>
    </recommendedName>
</protein>
<evidence type="ECO:0000256" key="1">
    <source>
        <dbReference type="ARBA" id="ARBA00005251"/>
    </source>
</evidence>
<keyword evidence="8" id="KW-1185">Reference proteome</keyword>
<evidence type="ECO:0000256" key="3">
    <source>
        <dbReference type="ARBA" id="ARBA00023274"/>
    </source>
</evidence>
<organism evidence="7 8">
    <name type="scientific">Oleiphilus messinensis</name>
    <dbReference type="NCBI Taxonomy" id="141451"/>
    <lineage>
        <taxon>Bacteria</taxon>
        <taxon>Pseudomonadati</taxon>
        <taxon>Pseudomonadota</taxon>
        <taxon>Gammaproteobacteria</taxon>
        <taxon>Oceanospirillales</taxon>
        <taxon>Oleiphilaceae</taxon>
        <taxon>Oleiphilus</taxon>
    </lineage>
</organism>
<dbReference type="PROSITE" id="PS00360">
    <property type="entry name" value="RIBOSOMAL_S9"/>
    <property type="match status" value="1"/>
</dbReference>
<dbReference type="EMBL" id="CP021425">
    <property type="protein sequence ID" value="ARU58711.1"/>
    <property type="molecule type" value="Genomic_DNA"/>
</dbReference>
<dbReference type="InterPro" id="IPR020574">
    <property type="entry name" value="Ribosomal_uS9_CS"/>
</dbReference>
<keyword evidence="3 5" id="KW-0687">Ribonucleoprotein</keyword>
<dbReference type="OrthoDB" id="9803965at2"/>
<evidence type="ECO:0000313" key="8">
    <source>
        <dbReference type="Proteomes" id="UP000196027"/>
    </source>
</evidence>
<dbReference type="GO" id="GO:0003735">
    <property type="term" value="F:structural constituent of ribosome"/>
    <property type="evidence" value="ECO:0007669"/>
    <property type="project" value="InterPro"/>
</dbReference>
<dbReference type="KEGG" id="ome:OLMES_4717"/>
<dbReference type="PANTHER" id="PTHR21569:SF1">
    <property type="entry name" value="SMALL RIBOSOMAL SUBUNIT PROTEIN US9M"/>
    <property type="match status" value="1"/>
</dbReference>
<dbReference type="SUPFAM" id="SSF54211">
    <property type="entry name" value="Ribosomal protein S5 domain 2-like"/>
    <property type="match status" value="1"/>
</dbReference>
<evidence type="ECO:0000256" key="2">
    <source>
        <dbReference type="ARBA" id="ARBA00022980"/>
    </source>
</evidence>
<keyword evidence="2 5" id="KW-0689">Ribosomal protein</keyword>
<comment type="similarity">
    <text evidence="1 5 6">Belongs to the universal ribosomal protein uS9 family.</text>
</comment>
<evidence type="ECO:0000256" key="6">
    <source>
        <dbReference type="RuleBase" id="RU003815"/>
    </source>
</evidence>
<sequence>MSVTQNYGTGRRKTSAARVFLRPGTGQITVNSRPLDKFFGRETARMVVRQPLELVEMTDKFDVLVTVSGGGTTGQAGAIRHGLTRALIEYDEAFRSPLRKAGFVTRDAREVERKKVGLRKARKRPQFSKR</sequence>
<reference evidence="7 8" key="1">
    <citation type="submission" date="2017-05" db="EMBL/GenBank/DDBJ databases">
        <title>Genomic insights into alkan degradation activity of Oleiphilus messinensis.</title>
        <authorList>
            <person name="Kozyavkin S.A."/>
            <person name="Slesarev A.I."/>
            <person name="Golyshin P.N."/>
            <person name="Korzhenkov A."/>
            <person name="Golyshina O.N."/>
            <person name="Toshchakov S.V."/>
        </authorList>
    </citation>
    <scope>NUCLEOTIDE SEQUENCE [LARGE SCALE GENOMIC DNA]</scope>
    <source>
        <strain evidence="7 8">ME102</strain>
    </source>
</reference>